<reference evidence="2" key="1">
    <citation type="journal article" date="2017" name="Appl. Environ. Microbiol.">
        <title>Molecular characterization of an Endozoicomonas-like organism causing infection in king scallop Pecten maximus L.</title>
        <authorList>
            <person name="Cano I."/>
            <person name="van Aerle R."/>
            <person name="Ross S."/>
            <person name="Verner-Jeffreys D.W."/>
            <person name="Paley R.K."/>
            <person name="Rimmer G."/>
            <person name="Ryder D."/>
            <person name="Hooper P."/>
            <person name="Stone D."/>
            <person name="Feist S.W."/>
        </authorList>
    </citation>
    <scope>NUCLEOTIDE SEQUENCE</scope>
</reference>
<dbReference type="Gene3D" id="3.30.1370.210">
    <property type="match status" value="1"/>
</dbReference>
<proteinExistence type="predicted"/>
<feature type="domain" description="C3H1-type" evidence="1">
    <location>
        <begin position="132"/>
        <end position="158"/>
    </location>
</feature>
<dbReference type="EMBL" id="NSIT01000211">
    <property type="protein sequence ID" value="PJE78297.1"/>
    <property type="molecule type" value="Genomic_DNA"/>
</dbReference>
<dbReference type="PROSITE" id="PS50103">
    <property type="entry name" value="ZF_C3H1"/>
    <property type="match status" value="1"/>
</dbReference>
<dbReference type="AlphaFoldDB" id="A0A2H9T513"/>
<dbReference type="InterPro" id="IPR054429">
    <property type="entry name" value="Znf-CCCH_Muscleblind-like"/>
</dbReference>
<evidence type="ECO:0000259" key="1">
    <source>
        <dbReference type="PROSITE" id="PS50103"/>
    </source>
</evidence>
<protein>
    <recommendedName>
        <fullName evidence="1">C3H1-type domain-containing protein</fullName>
    </recommendedName>
</protein>
<name>A0A2H9T513_9ZZZZ</name>
<dbReference type="InterPro" id="IPR000571">
    <property type="entry name" value="Znf_CCCH"/>
</dbReference>
<evidence type="ECO:0000313" key="2">
    <source>
        <dbReference type="EMBL" id="PJE78297.1"/>
    </source>
</evidence>
<comment type="caution">
    <text evidence="2">The sequence shown here is derived from an EMBL/GenBank/DDBJ whole genome shotgun (WGS) entry which is preliminary data.</text>
</comment>
<dbReference type="GO" id="GO:0046872">
    <property type="term" value="F:metal ion binding"/>
    <property type="evidence" value="ECO:0007669"/>
    <property type="project" value="InterPro"/>
</dbReference>
<gene>
    <name evidence="2" type="ORF">CI610_02772</name>
</gene>
<dbReference type="Pfam" id="PF22628">
    <property type="entry name" value="zf-CCCH_10"/>
    <property type="match status" value="1"/>
</dbReference>
<organism evidence="2">
    <name type="scientific">invertebrate metagenome</name>
    <dbReference type="NCBI Taxonomy" id="1711999"/>
    <lineage>
        <taxon>unclassified sequences</taxon>
        <taxon>metagenomes</taxon>
        <taxon>organismal metagenomes</taxon>
    </lineage>
</organism>
<sequence length="185" mass="21752">MDLRIILLSLTIFYGEAYGVNIIHTPNINPKAYAFIPEDKYEWQIVSSWLNPLKITIFSHTVFQIGFIPWDHYNQTPLFPAIFMQQENGNLLSDNTSQKSIQQPFTLSRKHQNTSFCRDFLNNKCIRNDCIYQHKEACRDALRGNCQRTHCKYLHPSDYNIARCHKCHMFGHFPEKCQSIIQSVH</sequence>
<accession>A0A2H9T513</accession>